<dbReference type="GO" id="GO:0008855">
    <property type="term" value="F:exodeoxyribonuclease VII activity"/>
    <property type="evidence" value="ECO:0007669"/>
    <property type="project" value="UniProtKB-UniRule"/>
</dbReference>
<sequence>MPKAKTKAVSEISTPPESYELALAELEELAVAMESGQLPLGEMMQGYRRASFLLEFCRQQLDTVEAQIRALDEGQIKQWSQD</sequence>
<dbReference type="PANTHER" id="PTHR34137">
    <property type="entry name" value="EXODEOXYRIBONUCLEASE 7 SMALL SUBUNIT"/>
    <property type="match status" value="1"/>
</dbReference>
<gene>
    <name evidence="6" type="primary">xseB</name>
    <name evidence="7" type="ORF">AX13_06285</name>
</gene>
<dbReference type="Gene3D" id="1.10.287.1040">
    <property type="entry name" value="Exonuclease VII, small subunit"/>
    <property type="match status" value="1"/>
</dbReference>
<comment type="subunit">
    <text evidence="6">Heterooligomer composed of large and small subunits.</text>
</comment>
<evidence type="ECO:0000256" key="4">
    <source>
        <dbReference type="ARBA" id="ARBA00022801"/>
    </source>
</evidence>
<dbReference type="GeneID" id="74937621"/>
<comment type="caution">
    <text evidence="7">The sequence shown here is derived from an EMBL/GenBank/DDBJ whole genome shotgun (WGS) entry which is preliminary data.</text>
</comment>
<dbReference type="HAMAP" id="MF_00337">
    <property type="entry name" value="Exonuc_7_S"/>
    <property type="match status" value="1"/>
</dbReference>
<dbReference type="PANTHER" id="PTHR34137:SF1">
    <property type="entry name" value="EXODEOXYRIBONUCLEASE 7 SMALL SUBUNIT"/>
    <property type="match status" value="1"/>
</dbReference>
<evidence type="ECO:0000313" key="7">
    <source>
        <dbReference type="EMBL" id="EXU79202.1"/>
    </source>
</evidence>
<comment type="function">
    <text evidence="6">Bidirectionally degrades single-stranded DNA into large acid-insoluble oligonucleotides, which are then degraded further into small acid-soluble oligonucleotides.</text>
</comment>
<comment type="subcellular location">
    <subcellularLocation>
        <location evidence="6">Cytoplasm</location>
    </subcellularLocation>
</comment>
<comment type="catalytic activity">
    <reaction evidence="6">
        <text>Exonucleolytic cleavage in either 5'- to 3'- or 3'- to 5'-direction to yield nucleoside 5'-phosphates.</text>
        <dbReference type="EC" id="3.1.11.6"/>
    </reaction>
</comment>
<dbReference type="GO" id="GO:0005829">
    <property type="term" value="C:cytosol"/>
    <property type="evidence" value="ECO:0007669"/>
    <property type="project" value="TreeGrafter"/>
</dbReference>
<dbReference type="Proteomes" id="UP000020766">
    <property type="component" value="Unassembled WGS sequence"/>
</dbReference>
<dbReference type="EMBL" id="JBOK01000019">
    <property type="protein sequence ID" value="EXU79202.1"/>
    <property type="molecule type" value="Genomic_DNA"/>
</dbReference>
<evidence type="ECO:0000256" key="1">
    <source>
        <dbReference type="ARBA" id="ARBA00009998"/>
    </source>
</evidence>
<dbReference type="InterPro" id="IPR037004">
    <property type="entry name" value="Exonuc_VII_ssu_sf"/>
</dbReference>
<comment type="similarity">
    <text evidence="1 6">Belongs to the XseB family.</text>
</comment>
<organism evidence="7 8">
    <name type="scientific">Comamonas aquatica DA1877</name>
    <dbReference type="NCBI Taxonomy" id="1457173"/>
    <lineage>
        <taxon>Bacteria</taxon>
        <taxon>Pseudomonadati</taxon>
        <taxon>Pseudomonadota</taxon>
        <taxon>Betaproteobacteria</taxon>
        <taxon>Burkholderiales</taxon>
        <taxon>Comamonadaceae</taxon>
        <taxon>Comamonas</taxon>
    </lineage>
</organism>
<keyword evidence="5 6" id="KW-0269">Exonuclease</keyword>
<dbReference type="RefSeq" id="WP_043385897.1">
    <property type="nucleotide sequence ID" value="NZ_JBOK01000019.1"/>
</dbReference>
<keyword evidence="4 6" id="KW-0378">Hydrolase</keyword>
<keyword evidence="3 6" id="KW-0540">Nuclease</keyword>
<evidence type="ECO:0000256" key="2">
    <source>
        <dbReference type="ARBA" id="ARBA00022490"/>
    </source>
</evidence>
<accession>A0A014Q7U4</accession>
<dbReference type="PIRSF" id="PIRSF006488">
    <property type="entry name" value="Exonuc_VII_S"/>
    <property type="match status" value="1"/>
</dbReference>
<proteinExistence type="inferred from homology"/>
<dbReference type="GO" id="GO:0009318">
    <property type="term" value="C:exodeoxyribonuclease VII complex"/>
    <property type="evidence" value="ECO:0007669"/>
    <property type="project" value="UniProtKB-UniRule"/>
</dbReference>
<dbReference type="NCBIfam" id="TIGR01280">
    <property type="entry name" value="xseB"/>
    <property type="match status" value="1"/>
</dbReference>
<dbReference type="Pfam" id="PF02609">
    <property type="entry name" value="Exonuc_VII_S"/>
    <property type="match status" value="1"/>
</dbReference>
<dbReference type="EC" id="3.1.11.6" evidence="6"/>
<dbReference type="PATRIC" id="fig|1457173.3.peg.2940"/>
<dbReference type="GO" id="GO:0006308">
    <property type="term" value="P:DNA catabolic process"/>
    <property type="evidence" value="ECO:0007669"/>
    <property type="project" value="UniProtKB-UniRule"/>
</dbReference>
<dbReference type="SUPFAM" id="SSF116842">
    <property type="entry name" value="XseB-like"/>
    <property type="match status" value="1"/>
</dbReference>
<evidence type="ECO:0000256" key="3">
    <source>
        <dbReference type="ARBA" id="ARBA00022722"/>
    </source>
</evidence>
<name>A0A014Q7U4_9BURK</name>
<reference evidence="7 8" key="1">
    <citation type="submission" date="2014-01" db="EMBL/GenBank/DDBJ databases">
        <title>Interspecies Systems Biology Uncovers Metabolites Affecting C. elegans Gene Expression and Life History Traits.</title>
        <authorList>
            <person name="Watson E."/>
            <person name="Macneil L.T."/>
            <person name="Ritter A.D."/>
            <person name="Yilmaz L.S."/>
            <person name="Rosebrock A.P."/>
            <person name="Caudy A.A."/>
            <person name="Walhout A.J."/>
        </authorList>
    </citation>
    <scope>NUCLEOTIDE SEQUENCE [LARGE SCALE GENOMIC DNA]</scope>
    <source>
        <strain evidence="7 8">DA1877</strain>
    </source>
</reference>
<keyword evidence="2 6" id="KW-0963">Cytoplasm</keyword>
<dbReference type="InterPro" id="IPR003761">
    <property type="entry name" value="Exonuc_VII_S"/>
</dbReference>
<protein>
    <recommendedName>
        <fullName evidence="6">Exodeoxyribonuclease 7 small subunit</fullName>
        <ecNumber evidence="6">3.1.11.6</ecNumber>
    </recommendedName>
    <alternativeName>
        <fullName evidence="6">Exodeoxyribonuclease VII small subunit</fullName>
        <shortName evidence="6">Exonuclease VII small subunit</shortName>
    </alternativeName>
</protein>
<evidence type="ECO:0000256" key="6">
    <source>
        <dbReference type="HAMAP-Rule" id="MF_00337"/>
    </source>
</evidence>
<evidence type="ECO:0000256" key="5">
    <source>
        <dbReference type="ARBA" id="ARBA00022839"/>
    </source>
</evidence>
<keyword evidence="8" id="KW-1185">Reference proteome</keyword>
<evidence type="ECO:0000313" key="8">
    <source>
        <dbReference type="Proteomes" id="UP000020766"/>
    </source>
</evidence>
<dbReference type="AlphaFoldDB" id="A0A014Q7U4"/>
<dbReference type="STRING" id="225991.MA05_07035"/>